<dbReference type="RefSeq" id="WP_212940443.1">
    <property type="nucleotide sequence ID" value="NZ_BORR01000011.1"/>
</dbReference>
<gene>
    <name evidence="7" type="ORF">J41TS12_31980</name>
</gene>
<proteinExistence type="predicted"/>
<feature type="transmembrane region" description="Helical" evidence="5">
    <location>
        <begin position="131"/>
        <end position="152"/>
    </location>
</feature>
<keyword evidence="8" id="KW-1185">Reference proteome</keyword>
<dbReference type="Proteomes" id="UP000681162">
    <property type="component" value="Unassembled WGS sequence"/>
</dbReference>
<protein>
    <recommendedName>
        <fullName evidence="6">Yip1 domain-containing protein</fullName>
    </recommendedName>
</protein>
<evidence type="ECO:0000256" key="3">
    <source>
        <dbReference type="ARBA" id="ARBA00022989"/>
    </source>
</evidence>
<dbReference type="EMBL" id="BORR01000011">
    <property type="protein sequence ID" value="GIO38337.1"/>
    <property type="molecule type" value="Genomic_DNA"/>
</dbReference>
<comment type="caution">
    <text evidence="7">The sequence shown here is derived from an EMBL/GenBank/DDBJ whole genome shotgun (WGS) entry which is preliminary data.</text>
</comment>
<dbReference type="GO" id="GO:0016020">
    <property type="term" value="C:membrane"/>
    <property type="evidence" value="ECO:0007669"/>
    <property type="project" value="UniProtKB-SubCell"/>
</dbReference>
<evidence type="ECO:0000256" key="2">
    <source>
        <dbReference type="ARBA" id="ARBA00022692"/>
    </source>
</evidence>
<comment type="subcellular location">
    <subcellularLocation>
        <location evidence="1">Membrane</location>
        <topology evidence="1">Multi-pass membrane protein</topology>
    </subcellularLocation>
</comment>
<name>A0A920CIZ5_9BACL</name>
<dbReference type="Pfam" id="PF04893">
    <property type="entry name" value="Yip1"/>
    <property type="match status" value="1"/>
</dbReference>
<feature type="domain" description="Yip1" evidence="6">
    <location>
        <begin position="11"/>
        <end position="180"/>
    </location>
</feature>
<keyword evidence="2 5" id="KW-0812">Transmembrane</keyword>
<keyword evidence="4 5" id="KW-0472">Membrane</keyword>
<accession>A0A920CIZ5</accession>
<feature type="transmembrane region" description="Helical" evidence="5">
    <location>
        <begin position="164"/>
        <end position="188"/>
    </location>
</feature>
<organism evidence="7 8">
    <name type="scientific">Paenibacillus antibioticophila</name>
    <dbReference type="NCBI Taxonomy" id="1274374"/>
    <lineage>
        <taxon>Bacteria</taxon>
        <taxon>Bacillati</taxon>
        <taxon>Bacillota</taxon>
        <taxon>Bacilli</taxon>
        <taxon>Bacillales</taxon>
        <taxon>Paenibacillaceae</taxon>
        <taxon>Paenibacillus</taxon>
    </lineage>
</organism>
<feature type="transmembrane region" description="Helical" evidence="5">
    <location>
        <begin position="33"/>
        <end position="52"/>
    </location>
</feature>
<evidence type="ECO:0000313" key="7">
    <source>
        <dbReference type="EMBL" id="GIO38337.1"/>
    </source>
</evidence>
<keyword evidence="3 5" id="KW-1133">Transmembrane helix</keyword>
<sequence length="206" mass="23666">MKKEDLTFPLHVIVHPFDGFWDMKYENKGKLRVVVLIVALVIGAFILQKQYAGFLVNFIDPRTLNSLSDITQILFAFFLWSISNWSVCTLVEGEGKLKDIMMATAYSLVPIVLIYYPTTLLSNVLTQEESAFYYLLNSIALIWSVCLLIVGMMTVHQYKVSKTLVTMFLTILMAAVVIFLMMLLYSLFQQIIDFAANIYTELIFRK</sequence>
<evidence type="ECO:0000256" key="4">
    <source>
        <dbReference type="ARBA" id="ARBA00023136"/>
    </source>
</evidence>
<evidence type="ECO:0000313" key="8">
    <source>
        <dbReference type="Proteomes" id="UP000681162"/>
    </source>
</evidence>
<evidence type="ECO:0000256" key="5">
    <source>
        <dbReference type="SAM" id="Phobius"/>
    </source>
</evidence>
<reference evidence="7 8" key="1">
    <citation type="submission" date="2021-03" db="EMBL/GenBank/DDBJ databases">
        <title>Antimicrobial resistance genes in bacteria isolated from Japanese honey, and their potential for conferring macrolide and lincosamide resistance in the American foulbrood pathogen Paenibacillus larvae.</title>
        <authorList>
            <person name="Okamoto M."/>
            <person name="Kumagai M."/>
            <person name="Kanamori H."/>
            <person name="Takamatsu D."/>
        </authorList>
    </citation>
    <scope>NUCLEOTIDE SEQUENCE [LARGE SCALE GENOMIC DNA]</scope>
    <source>
        <strain evidence="7 8">J41TS12</strain>
    </source>
</reference>
<dbReference type="InterPro" id="IPR006977">
    <property type="entry name" value="Yip1_dom"/>
</dbReference>
<evidence type="ECO:0000259" key="6">
    <source>
        <dbReference type="Pfam" id="PF04893"/>
    </source>
</evidence>
<dbReference type="AlphaFoldDB" id="A0A920CIZ5"/>
<feature type="transmembrane region" description="Helical" evidence="5">
    <location>
        <begin position="103"/>
        <end position="125"/>
    </location>
</feature>
<evidence type="ECO:0000256" key="1">
    <source>
        <dbReference type="ARBA" id="ARBA00004141"/>
    </source>
</evidence>